<dbReference type="PANTHER" id="PTHR12544">
    <property type="entry name" value="GLUTAMINASE"/>
    <property type="match status" value="1"/>
</dbReference>
<sequence>MTLALRRRRSWLLSTCLLALAGPSLALGAGPQASAQPARDSSPAARPAPGDEARPSGEEIQQALQKAHQQFKGTKDGKNADYIPYLAKVDSNLFGLAVVTVDGEVYTVGDAASPFPIESLSKPFTLARLMEEVGAKKVEDKIGVDATGQPFNSIIAIEMNKDHRAGNPLVNAGAITSVSMIPAKTPDERWKKLSDNFNAFAGDSLPVNQEVYKSETDTNTRNQSITALLESYDVLGSPADQALDLYTRQCSVNVTAKQLATMGATLANGGINPLTGKRVISADTARRTLALMATNGLYENTGEWLYQAGVPAKSGVGGGIVAVVPGRYAIAAFSPPLDKAGNSVRSQHAISQVVNTLGDNLYAATPTPESQQGVGGSGKAMKKQQKKSPPPPAP</sequence>
<dbReference type="Gene3D" id="3.40.710.10">
    <property type="entry name" value="DD-peptidase/beta-lactamase superfamily"/>
    <property type="match status" value="1"/>
</dbReference>
<feature type="region of interest" description="Disordered" evidence="6">
    <location>
        <begin position="29"/>
        <end position="56"/>
    </location>
</feature>
<comment type="similarity">
    <text evidence="1 5">Belongs to the glutaminase family.</text>
</comment>
<gene>
    <name evidence="5 8" type="primary">glsA</name>
    <name evidence="8" type="ORF">JY572_08845</name>
</gene>
<evidence type="ECO:0000256" key="6">
    <source>
        <dbReference type="SAM" id="MobiDB-lite"/>
    </source>
</evidence>
<feature type="binding site" evidence="5">
    <location>
        <position position="171"/>
    </location>
    <ligand>
        <name>substrate</name>
    </ligand>
</feature>
<feature type="binding site" evidence="5">
    <location>
        <position position="119"/>
    </location>
    <ligand>
        <name>substrate</name>
    </ligand>
</feature>
<protein>
    <recommendedName>
        <fullName evidence="2 5">Glutaminase</fullName>
        <ecNumber evidence="2 5">3.5.1.2</ecNumber>
    </recommendedName>
</protein>
<comment type="catalytic activity">
    <reaction evidence="4 5">
        <text>L-glutamine + H2O = L-glutamate + NH4(+)</text>
        <dbReference type="Rhea" id="RHEA:15889"/>
        <dbReference type="ChEBI" id="CHEBI:15377"/>
        <dbReference type="ChEBI" id="CHEBI:28938"/>
        <dbReference type="ChEBI" id="CHEBI:29985"/>
        <dbReference type="ChEBI" id="CHEBI:58359"/>
        <dbReference type="EC" id="3.5.1.2"/>
    </reaction>
</comment>
<evidence type="ECO:0000256" key="5">
    <source>
        <dbReference type="HAMAP-Rule" id="MF_00313"/>
    </source>
</evidence>
<feature type="signal peptide" evidence="7">
    <location>
        <begin position="1"/>
        <end position="28"/>
    </location>
</feature>
<dbReference type="NCBIfam" id="TIGR03814">
    <property type="entry name" value="Gln_ase"/>
    <property type="match status" value="1"/>
</dbReference>
<feature type="binding site" evidence="5">
    <location>
        <position position="246"/>
    </location>
    <ligand>
        <name>substrate</name>
    </ligand>
</feature>
<dbReference type="InterPro" id="IPR012338">
    <property type="entry name" value="Beta-lactam/transpept-like"/>
</dbReference>
<evidence type="ECO:0000256" key="7">
    <source>
        <dbReference type="SAM" id="SignalP"/>
    </source>
</evidence>
<dbReference type="SUPFAM" id="SSF56601">
    <property type="entry name" value="beta-lactamase/transpeptidase-like"/>
    <property type="match status" value="1"/>
</dbReference>
<reference evidence="8 9" key="1">
    <citation type="submission" date="2021-02" db="EMBL/GenBank/DDBJ databases">
        <title>De Novo genome assembly of isolated myxobacteria.</title>
        <authorList>
            <person name="Stevens D.C."/>
        </authorList>
    </citation>
    <scope>NUCLEOTIDE SEQUENCE [LARGE SCALE GENOMIC DNA]</scope>
    <source>
        <strain evidence="8 9">SCHIC003</strain>
    </source>
</reference>
<evidence type="ECO:0000256" key="2">
    <source>
        <dbReference type="ARBA" id="ARBA00012918"/>
    </source>
</evidence>
<feature type="chain" id="PRO_5046405298" description="Glutaminase" evidence="7">
    <location>
        <begin position="29"/>
        <end position="394"/>
    </location>
</feature>
<evidence type="ECO:0000256" key="1">
    <source>
        <dbReference type="ARBA" id="ARBA00011076"/>
    </source>
</evidence>
<dbReference type="NCBIfam" id="NF009020">
    <property type="entry name" value="PRK12356.1"/>
    <property type="match status" value="1"/>
</dbReference>
<evidence type="ECO:0000256" key="4">
    <source>
        <dbReference type="ARBA" id="ARBA00049534"/>
    </source>
</evidence>
<dbReference type="InterPro" id="IPR015868">
    <property type="entry name" value="Glutaminase"/>
</dbReference>
<dbReference type="RefSeq" id="WP_206717810.1">
    <property type="nucleotide sequence ID" value="NZ_CP071091.1"/>
</dbReference>
<dbReference type="HAMAP" id="MF_00313">
    <property type="entry name" value="Glutaminase"/>
    <property type="match status" value="1"/>
</dbReference>
<dbReference type="Pfam" id="PF04960">
    <property type="entry name" value="Glutaminase"/>
    <property type="match status" value="1"/>
</dbReference>
<evidence type="ECO:0000256" key="3">
    <source>
        <dbReference type="ARBA" id="ARBA00022801"/>
    </source>
</evidence>
<evidence type="ECO:0000313" key="8">
    <source>
        <dbReference type="EMBL" id="QSQ16137.1"/>
    </source>
</evidence>
<dbReference type="InterPro" id="IPR006311">
    <property type="entry name" value="TAT_signal"/>
</dbReference>
<dbReference type="PROSITE" id="PS51318">
    <property type="entry name" value="TAT"/>
    <property type="match status" value="1"/>
</dbReference>
<evidence type="ECO:0000313" key="9">
    <source>
        <dbReference type="Proteomes" id="UP000663090"/>
    </source>
</evidence>
<dbReference type="GO" id="GO:0004359">
    <property type="term" value="F:glutaminase activity"/>
    <property type="evidence" value="ECO:0007669"/>
    <property type="project" value="UniProtKB-EC"/>
</dbReference>
<feature type="region of interest" description="Disordered" evidence="6">
    <location>
        <begin position="361"/>
        <end position="394"/>
    </location>
</feature>
<feature type="binding site" evidence="5">
    <location>
        <position position="316"/>
    </location>
    <ligand>
        <name>substrate</name>
    </ligand>
</feature>
<comment type="subunit">
    <text evidence="5">Homotetramer.</text>
</comment>
<keyword evidence="9" id="KW-1185">Reference proteome</keyword>
<accession>A0ABX7NBH2</accession>
<feature type="binding site" evidence="5">
    <location>
        <position position="298"/>
    </location>
    <ligand>
        <name>substrate</name>
    </ligand>
</feature>
<feature type="compositionally biased region" description="Low complexity" evidence="6">
    <location>
        <begin position="29"/>
        <end position="48"/>
    </location>
</feature>
<keyword evidence="3 5" id="KW-0378">Hydrolase</keyword>
<proteinExistence type="inferred from homology"/>
<feature type="binding site" evidence="5">
    <location>
        <position position="215"/>
    </location>
    <ligand>
        <name>substrate</name>
    </ligand>
</feature>
<dbReference type="EC" id="3.5.1.2" evidence="2 5"/>
<dbReference type="EMBL" id="CP071091">
    <property type="protein sequence ID" value="QSQ16137.1"/>
    <property type="molecule type" value="Genomic_DNA"/>
</dbReference>
<keyword evidence="7" id="KW-0732">Signal</keyword>
<dbReference type="Proteomes" id="UP000663090">
    <property type="component" value="Chromosome"/>
</dbReference>
<feature type="binding site" evidence="5">
    <location>
        <position position="222"/>
    </location>
    <ligand>
        <name>substrate</name>
    </ligand>
</feature>
<keyword evidence="5" id="KW-0007">Acetylation</keyword>
<name>A0ABX7NBH2_9BACT</name>
<organism evidence="8 9">
    <name type="scientific">Myxococcus landrumensis</name>
    <dbReference type="NCBI Taxonomy" id="2813577"/>
    <lineage>
        <taxon>Bacteria</taxon>
        <taxon>Pseudomonadati</taxon>
        <taxon>Myxococcota</taxon>
        <taxon>Myxococcia</taxon>
        <taxon>Myxococcales</taxon>
        <taxon>Cystobacterineae</taxon>
        <taxon>Myxococcaceae</taxon>
        <taxon>Myxococcus</taxon>
    </lineage>
</organism>
<dbReference type="PANTHER" id="PTHR12544:SF48">
    <property type="entry name" value="GLUTAMINASE 1"/>
    <property type="match status" value="1"/>
</dbReference>